<reference evidence="1 2" key="1">
    <citation type="submission" date="2015-11" db="EMBL/GenBank/DDBJ databases">
        <title>Expanding the genomic diversity of Burkholderia species for the development of highly accurate diagnostics.</title>
        <authorList>
            <person name="Sahl J."/>
            <person name="Keim P."/>
            <person name="Wagner D."/>
        </authorList>
    </citation>
    <scope>NUCLEOTIDE SEQUENCE [LARGE SCALE GENOMIC DNA]</scope>
    <source>
        <strain evidence="1 2">MSMB782WGS</strain>
    </source>
</reference>
<proteinExistence type="predicted"/>
<protein>
    <submittedName>
        <fullName evidence="1">Uncharacterized protein</fullName>
    </submittedName>
</protein>
<organism evidence="1 2">
    <name type="scientific">Burkholderia ubonensis</name>
    <dbReference type="NCBI Taxonomy" id="101571"/>
    <lineage>
        <taxon>Bacteria</taxon>
        <taxon>Pseudomonadati</taxon>
        <taxon>Pseudomonadota</taxon>
        <taxon>Betaproteobacteria</taxon>
        <taxon>Burkholderiales</taxon>
        <taxon>Burkholderiaceae</taxon>
        <taxon>Burkholderia</taxon>
        <taxon>Burkholderia cepacia complex</taxon>
    </lineage>
</organism>
<comment type="caution">
    <text evidence="1">The sequence shown here is derived from an EMBL/GenBank/DDBJ whole genome shotgun (WGS) entry which is preliminary data.</text>
</comment>
<evidence type="ECO:0000313" key="2">
    <source>
        <dbReference type="Proteomes" id="UP000065504"/>
    </source>
</evidence>
<dbReference type="AlphaFoldDB" id="A0A108CEJ0"/>
<name>A0A108CEJ0_9BURK</name>
<sequence length="114" mass="12115">MLQVGLVVAFPLLVIASLPTLVSVSAGIGASRSVNARESERHVTLERARTIETFNMPVGTRLDLVAAYDLSSFKHAEFPHPVKILGVTAMAMNSVLPYSIGLTGTGEQVVDAHT</sequence>
<gene>
    <name evidence="1" type="ORF">WM16_16540</name>
</gene>
<evidence type="ECO:0000313" key="1">
    <source>
        <dbReference type="EMBL" id="KWK73200.1"/>
    </source>
</evidence>
<dbReference type="Proteomes" id="UP000065504">
    <property type="component" value="Unassembled WGS sequence"/>
</dbReference>
<dbReference type="EMBL" id="LPLU01000094">
    <property type="protein sequence ID" value="KWK73200.1"/>
    <property type="molecule type" value="Genomic_DNA"/>
</dbReference>
<accession>A0A108CEJ0</accession>